<evidence type="ECO:0000313" key="1">
    <source>
        <dbReference type="EMBL" id="QSB07066.1"/>
    </source>
</evidence>
<sequence>MDELTAEDSKLLTLARSSAARINQTVGAAVRDGLGRTYASAAVDLPSLRLTALQAAVAQAAAAGADKLEAAVLFGTDSDEAGVAAVADVTKTAPVYAVVKREITQIGTAV</sequence>
<dbReference type="GO" id="GO:0003824">
    <property type="term" value="F:catalytic activity"/>
    <property type="evidence" value="ECO:0007669"/>
    <property type="project" value="InterPro"/>
</dbReference>
<dbReference type="AlphaFoldDB" id="A0A895XX23"/>
<dbReference type="EMBL" id="CP070496">
    <property type="protein sequence ID" value="QSB07066.1"/>
    <property type="molecule type" value="Genomic_DNA"/>
</dbReference>
<dbReference type="Proteomes" id="UP000662939">
    <property type="component" value="Chromosome"/>
</dbReference>
<dbReference type="SUPFAM" id="SSF53927">
    <property type="entry name" value="Cytidine deaminase-like"/>
    <property type="match status" value="1"/>
</dbReference>
<accession>A0A895XX23</accession>
<name>A0A895XX23_9ACTN</name>
<dbReference type="KEGG" id="nav:JQS30_11825"/>
<evidence type="ECO:0000313" key="2">
    <source>
        <dbReference type="Proteomes" id="UP000662939"/>
    </source>
</evidence>
<keyword evidence="2" id="KW-1185">Reference proteome</keyword>
<reference evidence="1" key="1">
    <citation type="submission" date="2021-02" db="EMBL/GenBank/DDBJ databases">
        <title>Natronoglycomyces albus gen. nov., sp. nov, a haloalkaliphilic actinobacterium from a soda solonchak soil.</title>
        <authorList>
            <person name="Sorokin D.Y."/>
            <person name="Khijniak T.V."/>
            <person name="Zakharycheva A.P."/>
            <person name="Boueva O.V."/>
            <person name="Ariskina E.V."/>
            <person name="Hahnke R.L."/>
            <person name="Bunk B."/>
            <person name="Sproer C."/>
            <person name="Schumann P."/>
            <person name="Evtushenko L.I."/>
            <person name="Kublanov I.V."/>
        </authorList>
    </citation>
    <scope>NUCLEOTIDE SEQUENCE</scope>
    <source>
        <strain evidence="1">DSM 106290</strain>
    </source>
</reference>
<proteinExistence type="predicted"/>
<protein>
    <submittedName>
        <fullName evidence="1">Cytidine deaminase</fullName>
    </submittedName>
</protein>
<dbReference type="InterPro" id="IPR016193">
    <property type="entry name" value="Cytidine_deaminase-like"/>
</dbReference>
<dbReference type="RefSeq" id="WP_213173072.1">
    <property type="nucleotide sequence ID" value="NZ_CP070496.1"/>
</dbReference>
<organism evidence="1 2">
    <name type="scientific">Natronoglycomyces albus</name>
    <dbReference type="NCBI Taxonomy" id="2811108"/>
    <lineage>
        <taxon>Bacteria</taxon>
        <taxon>Bacillati</taxon>
        <taxon>Actinomycetota</taxon>
        <taxon>Actinomycetes</taxon>
        <taxon>Glycomycetales</taxon>
        <taxon>Glycomycetaceae</taxon>
        <taxon>Natronoglycomyces</taxon>
    </lineage>
</organism>
<dbReference type="Gene3D" id="3.40.140.10">
    <property type="entry name" value="Cytidine Deaminase, domain 2"/>
    <property type="match status" value="1"/>
</dbReference>
<gene>
    <name evidence="1" type="ORF">JQS30_11825</name>
</gene>